<dbReference type="GO" id="GO:0005886">
    <property type="term" value="C:plasma membrane"/>
    <property type="evidence" value="ECO:0000318"/>
    <property type="project" value="GO_Central"/>
</dbReference>
<protein>
    <submittedName>
        <fullName evidence="6">Transmembrane protein 130</fullName>
    </submittedName>
</protein>
<dbReference type="PANTHER" id="PTHR11861:SF10">
    <property type="entry name" value="TRANSMEMBRANE PROTEIN 130"/>
    <property type="match status" value="1"/>
</dbReference>
<dbReference type="Gene3D" id="2.60.40.10">
    <property type="entry name" value="Immunoglobulins"/>
    <property type="match status" value="1"/>
</dbReference>
<proteinExistence type="predicted"/>
<evidence type="ECO:0000256" key="2">
    <source>
        <dbReference type="ARBA" id="ARBA00023180"/>
    </source>
</evidence>
<dbReference type="PANTHER" id="PTHR11861">
    <property type="entry name" value="MELANOCYTE PROTEIN PMEL 17-RELATED"/>
    <property type="match status" value="1"/>
</dbReference>
<gene>
    <name evidence="6" type="primary">tmem130.L</name>
</gene>
<evidence type="ECO:0000313" key="6">
    <source>
        <dbReference type="RefSeq" id="XP_018092397.2"/>
    </source>
</evidence>
<feature type="domain" description="PKD" evidence="4">
    <location>
        <begin position="253"/>
        <end position="287"/>
    </location>
</feature>
<evidence type="ECO:0000313" key="5">
    <source>
        <dbReference type="Proteomes" id="UP000186698"/>
    </source>
</evidence>
<keyword evidence="3 6" id="KW-0812">Transmembrane</keyword>
<evidence type="ECO:0000256" key="1">
    <source>
        <dbReference type="ARBA" id="ARBA00022729"/>
    </source>
</evidence>
<dbReference type="AlphaFoldDB" id="A0A8J0TWV7"/>
<dbReference type="InterPro" id="IPR035986">
    <property type="entry name" value="PKD_dom_sf"/>
</dbReference>
<sequence length="504" mass="55594">MQGTGHYLLNVMRCMQRSLWGTQKPFIGKQSSLCSTDNVPIGDRRTPGKPDVHNSDLMLSFAGRNLIATHTLYLALMASAFIPRFSSSLLLSLLICVSPTSSYYVLEISTDGPVTSGAQAYVNATLFITNGSATVATDPKFYHFHWMYSPLLLTHQSENESSSSITVLGNAPGNYSISVWVTERHCQSCQPVARNSTYLNITNSIVGNLAASQAEGTNSSIRDGFIEATDSDVYLSFKIHDPSDFFKSAEFRYIWTLGDGTELVMADPYAHHYYSSPGKYKVSLYITAEVPRRGRQAERKTGSFAVELTLLDALRNITVVGSTDATVRLKYNVSLHFFGSPPLMVCWLIKSDCVSLDGHECPLVEINETTYSIGHVFYSAGHYCLSVRVENQVSTLQNYHSITVYSTSIYPLWFVLPCCALITTTIGFIISILLKSGGNSSQHKMPIEVADFDFTPSDDKRSSLSTCQEPVPGFCAHCTADPRTEEEAQPLLEGCAPPARHYML</sequence>
<keyword evidence="3" id="KW-1133">Transmembrane helix</keyword>
<dbReference type="InterPro" id="IPR013783">
    <property type="entry name" value="Ig-like_fold"/>
</dbReference>
<keyword evidence="2" id="KW-0325">Glycoprotein</keyword>
<name>A0A8J0TWV7_XENLA</name>
<accession>A0A8J0TWV7</accession>
<dbReference type="Pfam" id="PF20433">
    <property type="entry name" value="PKAT_KLD"/>
    <property type="match status" value="1"/>
</dbReference>
<dbReference type="GeneID" id="108701894"/>
<keyword evidence="3" id="KW-0472">Membrane</keyword>
<dbReference type="CDD" id="cd00146">
    <property type="entry name" value="PKD"/>
    <property type="match status" value="1"/>
</dbReference>
<dbReference type="PROSITE" id="PS50093">
    <property type="entry name" value="PKD"/>
    <property type="match status" value="1"/>
</dbReference>
<keyword evidence="1" id="KW-0732">Signal</keyword>
<dbReference type="RefSeq" id="XP_018092397.2">
    <property type="nucleotide sequence ID" value="XM_018236908.2"/>
</dbReference>
<evidence type="ECO:0000259" key="4">
    <source>
        <dbReference type="PROSITE" id="PS50093"/>
    </source>
</evidence>
<dbReference type="InterPro" id="IPR045219">
    <property type="entry name" value="PKAT"/>
</dbReference>
<dbReference type="KEGG" id="xla:108701894"/>
<evidence type="ECO:0000256" key="3">
    <source>
        <dbReference type="SAM" id="Phobius"/>
    </source>
</evidence>
<dbReference type="Pfam" id="PF00801">
    <property type="entry name" value="PKD"/>
    <property type="match status" value="1"/>
</dbReference>
<dbReference type="InterPro" id="IPR000601">
    <property type="entry name" value="PKD_dom"/>
</dbReference>
<reference evidence="6" key="1">
    <citation type="submission" date="2025-08" db="UniProtKB">
        <authorList>
            <consortium name="RefSeq"/>
        </authorList>
    </citation>
    <scope>IDENTIFICATION</scope>
    <source>
        <strain evidence="6">J_2021</strain>
        <tissue evidence="6">Erythrocytes</tissue>
    </source>
</reference>
<feature type="transmembrane region" description="Helical" evidence="3">
    <location>
        <begin position="410"/>
        <end position="434"/>
    </location>
</feature>
<keyword evidence="5" id="KW-1185">Reference proteome</keyword>
<dbReference type="SUPFAM" id="SSF49299">
    <property type="entry name" value="PKD domain"/>
    <property type="match status" value="2"/>
</dbReference>
<organism evidence="5 6">
    <name type="scientific">Xenopus laevis</name>
    <name type="common">African clawed frog</name>
    <dbReference type="NCBI Taxonomy" id="8355"/>
    <lineage>
        <taxon>Eukaryota</taxon>
        <taxon>Metazoa</taxon>
        <taxon>Chordata</taxon>
        <taxon>Craniata</taxon>
        <taxon>Vertebrata</taxon>
        <taxon>Euteleostomi</taxon>
        <taxon>Amphibia</taxon>
        <taxon>Batrachia</taxon>
        <taxon>Anura</taxon>
        <taxon>Pipoidea</taxon>
        <taxon>Pipidae</taxon>
        <taxon>Xenopodinae</taxon>
        <taxon>Xenopus</taxon>
        <taxon>Xenopus</taxon>
    </lineage>
</organism>
<dbReference type="InterPro" id="IPR046846">
    <property type="entry name" value="PKAT_KLD"/>
</dbReference>
<dbReference type="CTD" id="108701894"/>
<dbReference type="OrthoDB" id="8510435at2759"/>
<dbReference type="Proteomes" id="UP000186698">
    <property type="component" value="Chromosome 9_10L"/>
</dbReference>